<dbReference type="PANTHER" id="PTHR35812:SF1">
    <property type="entry name" value="LIPOPROTEIN"/>
    <property type="match status" value="1"/>
</dbReference>
<proteinExistence type="predicted"/>
<name>A0AA51MLH4_9GAMM</name>
<dbReference type="EMBL" id="JAVFKN010000012">
    <property type="protein sequence ID" value="MDQ5768926.1"/>
    <property type="molecule type" value="Genomic_DNA"/>
</dbReference>
<gene>
    <name evidence="2" type="ORF">RCC75_10320</name>
    <name evidence="3" type="ORF">RCG00_17910</name>
</gene>
<dbReference type="RefSeq" id="WP_202717761.1">
    <property type="nucleotide sequence ID" value="NZ_CP053482.1"/>
</dbReference>
<dbReference type="GO" id="GO:0007165">
    <property type="term" value="P:signal transduction"/>
    <property type="evidence" value="ECO:0007669"/>
    <property type="project" value="InterPro"/>
</dbReference>
<dbReference type="SUPFAM" id="SSF52200">
    <property type="entry name" value="Toll/Interleukin receptor TIR domain"/>
    <property type="match status" value="1"/>
</dbReference>
<dbReference type="EMBL" id="CP133217">
    <property type="protein sequence ID" value="WML86158.1"/>
    <property type="molecule type" value="Genomic_DNA"/>
</dbReference>
<evidence type="ECO:0000313" key="2">
    <source>
        <dbReference type="EMBL" id="MDQ5768926.1"/>
    </source>
</evidence>
<dbReference type="InterPro" id="IPR035897">
    <property type="entry name" value="Toll_tir_struct_dom_sf"/>
</dbReference>
<evidence type="ECO:0000259" key="1">
    <source>
        <dbReference type="PROSITE" id="PS50104"/>
    </source>
</evidence>
<sequence length="355" mass="39822">MHDIFLSYSSQDRERLQPLFQALAQQSWSVFWDHQSIHTGENWHRKIDQAIRESRCVVVVWSKGSVDSEWVLEEASNGKSRNVLLPIKIDDIEPPFGFAMRQAGNFTRWNGKSDSPVFIELAAQIYGLLGRGSQPLSSPPPKKFPWLPSLFLFAAVLGCGGYYWKYSVGASLAGDSSMQQGKPVKKESLAGQAPTAIPQTVASSHYIIHNDGTVTDTKSGLMWKQCIEGQSGVDCSTGEAAKYKWDDAMSEFESGVSFADYSDWRMPTKDELRTLVYCSNGIPQSTAWYKTCGHNYQIPTIDLQVFPNTPAFGLLHWSSKAKDASYAWGVNFYDGNDLWFDRYDGNHVRLVRSGQ</sequence>
<dbReference type="Pfam" id="PF07603">
    <property type="entry name" value="Lcl_C"/>
    <property type="match status" value="1"/>
</dbReference>
<reference evidence="3 4" key="1">
    <citation type="submission" date="2023-08" db="EMBL/GenBank/DDBJ databases">
        <title>New molecular markers tilS and rpoB for phylogenetic and monitoring studies of the genus Thiothrix biodiversity.</title>
        <authorList>
            <person name="Ravin N.V."/>
            <person name="Smolyakov D."/>
            <person name="Markov N.D."/>
            <person name="Beletsky A.V."/>
            <person name="Mardanov A.V."/>
            <person name="Rudenko T.S."/>
            <person name="Grabovich M.Y."/>
        </authorList>
    </citation>
    <scope>NUCLEOTIDE SEQUENCE</scope>
    <source>
        <strain evidence="3">DNT52</strain>
        <strain evidence="2 4">H33</strain>
    </source>
</reference>
<dbReference type="SMART" id="SM00255">
    <property type="entry name" value="TIR"/>
    <property type="match status" value="1"/>
</dbReference>
<dbReference type="Proteomes" id="UP001229862">
    <property type="component" value="Chromosome"/>
</dbReference>
<protein>
    <submittedName>
        <fullName evidence="3">DUF1566 domain-containing protein</fullName>
    </submittedName>
</protein>
<evidence type="ECO:0000313" key="4">
    <source>
        <dbReference type="Proteomes" id="UP001223336"/>
    </source>
</evidence>
<accession>A0AA51MLH4</accession>
<dbReference type="Proteomes" id="UP001223336">
    <property type="component" value="Unassembled WGS sequence"/>
</dbReference>
<feature type="domain" description="TIR" evidence="1">
    <location>
        <begin position="1"/>
        <end position="129"/>
    </location>
</feature>
<dbReference type="AlphaFoldDB" id="A0AA51MLH4"/>
<dbReference type="InterPro" id="IPR000157">
    <property type="entry name" value="TIR_dom"/>
</dbReference>
<evidence type="ECO:0000313" key="3">
    <source>
        <dbReference type="EMBL" id="WML86158.1"/>
    </source>
</evidence>
<organism evidence="3">
    <name type="scientific">Thiothrix subterranea</name>
    <dbReference type="NCBI Taxonomy" id="2735563"/>
    <lineage>
        <taxon>Bacteria</taxon>
        <taxon>Pseudomonadati</taxon>
        <taxon>Pseudomonadota</taxon>
        <taxon>Gammaproteobacteria</taxon>
        <taxon>Thiotrichales</taxon>
        <taxon>Thiotrichaceae</taxon>
        <taxon>Thiothrix</taxon>
    </lineage>
</organism>
<keyword evidence="4" id="KW-1185">Reference proteome</keyword>
<dbReference type="InterPro" id="IPR011460">
    <property type="entry name" value="Lcl_C"/>
</dbReference>
<dbReference type="PANTHER" id="PTHR35812">
    <property type="entry name" value="LIPOPROTEIN"/>
    <property type="match status" value="1"/>
</dbReference>
<dbReference type="Pfam" id="PF13676">
    <property type="entry name" value="TIR_2"/>
    <property type="match status" value="1"/>
</dbReference>
<dbReference type="Gene3D" id="3.40.50.10140">
    <property type="entry name" value="Toll/interleukin-1 receptor homology (TIR) domain"/>
    <property type="match status" value="1"/>
</dbReference>
<dbReference type="PROSITE" id="PS50104">
    <property type="entry name" value="TIR"/>
    <property type="match status" value="1"/>
</dbReference>